<evidence type="ECO:0008006" key="2">
    <source>
        <dbReference type="Google" id="ProtNLM"/>
    </source>
</evidence>
<dbReference type="InterPro" id="IPR025048">
    <property type="entry name" value="DUF3987"/>
</dbReference>
<dbReference type="AlphaFoldDB" id="T0YIY4"/>
<gene>
    <name evidence="1" type="ORF">B1A_18326</name>
</gene>
<protein>
    <recommendedName>
        <fullName evidence="2">DUF3987 domain-containing protein</fullName>
    </recommendedName>
</protein>
<organism evidence="1">
    <name type="scientific">mine drainage metagenome</name>
    <dbReference type="NCBI Taxonomy" id="410659"/>
    <lineage>
        <taxon>unclassified sequences</taxon>
        <taxon>metagenomes</taxon>
        <taxon>ecological metagenomes</taxon>
    </lineage>
</organism>
<accession>T0YIY4</accession>
<name>T0YIY4_9ZZZZ</name>
<proteinExistence type="predicted"/>
<evidence type="ECO:0000313" key="1">
    <source>
        <dbReference type="EMBL" id="EQD35366.1"/>
    </source>
</evidence>
<dbReference type="EMBL" id="AUZX01013514">
    <property type="protein sequence ID" value="EQD35366.1"/>
    <property type="molecule type" value="Genomic_DNA"/>
</dbReference>
<feature type="non-terminal residue" evidence="1">
    <location>
        <position position="172"/>
    </location>
</feature>
<sequence length="172" mass="17872">MNAPSFLDDLAIQSLSRDTAPEPLRATMKPAEVYPVDCLGGILGAAVNAIHETTKAPLALCCQSVLAAASLAVQAHFDVELPWGEIKPLSLFLLTVAESGERKSGVDDLVLGAAKAQERADMESYQTDAKAHTLATQAWEAAADAARKAAAAGKKGMATAADVKTLLNGLES</sequence>
<reference evidence="1" key="2">
    <citation type="journal article" date="2014" name="ISME J.">
        <title>Microbial stratification in low pH oxic and suboxic macroscopic growths along an acid mine drainage.</title>
        <authorList>
            <person name="Mendez-Garcia C."/>
            <person name="Mesa V."/>
            <person name="Sprenger R.R."/>
            <person name="Richter M."/>
            <person name="Diez M.S."/>
            <person name="Solano J."/>
            <person name="Bargiela R."/>
            <person name="Golyshina O.V."/>
            <person name="Manteca A."/>
            <person name="Ramos J.L."/>
            <person name="Gallego J.R."/>
            <person name="Llorente I."/>
            <person name="Martins Dos Santos V.A."/>
            <person name="Jensen O.N."/>
            <person name="Pelaez A.I."/>
            <person name="Sanchez J."/>
            <person name="Ferrer M."/>
        </authorList>
    </citation>
    <scope>NUCLEOTIDE SEQUENCE</scope>
</reference>
<dbReference type="Pfam" id="PF13148">
    <property type="entry name" value="DUF3987"/>
    <property type="match status" value="1"/>
</dbReference>
<reference evidence="1" key="1">
    <citation type="submission" date="2013-08" db="EMBL/GenBank/DDBJ databases">
        <authorList>
            <person name="Mendez C."/>
            <person name="Richter M."/>
            <person name="Ferrer M."/>
            <person name="Sanchez J."/>
        </authorList>
    </citation>
    <scope>NUCLEOTIDE SEQUENCE</scope>
</reference>
<comment type="caution">
    <text evidence="1">The sequence shown here is derived from an EMBL/GenBank/DDBJ whole genome shotgun (WGS) entry which is preliminary data.</text>
</comment>